<dbReference type="PANTHER" id="PTHR42637">
    <property type="entry name" value="TRNA-(MS[2]IO[6]A)-HYDROXYLASE"/>
    <property type="match status" value="1"/>
</dbReference>
<protein>
    <submittedName>
        <fullName evidence="1">tRNA hydroxylase</fullName>
    </submittedName>
</protein>
<evidence type="ECO:0000313" key="2">
    <source>
        <dbReference type="Proteomes" id="UP000031197"/>
    </source>
</evidence>
<gene>
    <name evidence="1" type="ORF">RJ41_15175</name>
</gene>
<dbReference type="GO" id="GO:0045301">
    <property type="term" value="F:tRNA 2-(methylsulfanyl)-N(6)-isopentenyladenosine(37) hydroxylase activity"/>
    <property type="evidence" value="ECO:0007669"/>
    <property type="project" value="InterPro"/>
</dbReference>
<evidence type="ECO:0000313" key="1">
    <source>
        <dbReference type="EMBL" id="KHT44914.1"/>
    </source>
</evidence>
<dbReference type="InterPro" id="IPR010386">
    <property type="entry name" value="tRNA-Hydrxlase_MiaE"/>
</dbReference>
<reference evidence="1 2" key="1">
    <citation type="submission" date="2014-12" db="EMBL/GenBank/DDBJ databases">
        <title>Genome sequencing of Alteromonas marina AD001.</title>
        <authorList>
            <person name="Adrian T.G.S."/>
            <person name="Chan K.G."/>
        </authorList>
    </citation>
    <scope>NUCLEOTIDE SEQUENCE [LARGE SCALE GENOMIC DNA]</scope>
    <source>
        <strain evidence="1 2">AD001</strain>
    </source>
</reference>
<dbReference type="NCBIfam" id="NF047790">
    <property type="entry name" value="tRNAmsioHdxaseMiaE"/>
    <property type="match status" value="1"/>
</dbReference>
<dbReference type="Gene3D" id="1.20.1260.10">
    <property type="match status" value="1"/>
</dbReference>
<keyword evidence="2" id="KW-1185">Reference proteome</keyword>
<dbReference type="InterPro" id="IPR012347">
    <property type="entry name" value="Ferritin-like"/>
</dbReference>
<sequence>MSVISTSEVTSLLSPINAFLHCETPQSWIDEAQKEENLRVILTDHLICELKAAQSAMYLLRRYVADEETSKVLLGWLKPYEDFTYRHEGDWQSLNTKHLSKNVFNTEGLDSFKKDMLDKMVMLIKEELHHFYQVLEIMHELGFEYKSVTSSRYANGLLRHVRTYEPEKLVDKLICGAYIEARSCERFAKLAPYVSEDLGKFYVSLLRSEARHFEDYLTLAGQIAKTDISERVAHFGSVEKSLIESDDNELRFHSGAPRLS</sequence>
<dbReference type="EMBL" id="JWLW01000065">
    <property type="protein sequence ID" value="KHT44914.1"/>
    <property type="molecule type" value="Genomic_DNA"/>
</dbReference>
<dbReference type="SUPFAM" id="SSF47240">
    <property type="entry name" value="Ferritin-like"/>
    <property type="match status" value="1"/>
</dbReference>
<comment type="caution">
    <text evidence="1">The sequence shown here is derived from an EMBL/GenBank/DDBJ whole genome shotgun (WGS) entry which is preliminary data.</text>
</comment>
<dbReference type="CDD" id="cd07910">
    <property type="entry name" value="MiaE"/>
    <property type="match status" value="1"/>
</dbReference>
<accession>A0A0B3XYW1</accession>
<dbReference type="InterPro" id="IPR009078">
    <property type="entry name" value="Ferritin-like_SF"/>
</dbReference>
<dbReference type="RefSeq" id="WP_039222649.1">
    <property type="nucleotide sequence ID" value="NZ_JWLW01000065.1"/>
</dbReference>
<organism evidence="1 2">
    <name type="scientific">Alteromonas marina</name>
    <dbReference type="NCBI Taxonomy" id="203795"/>
    <lineage>
        <taxon>Bacteria</taxon>
        <taxon>Pseudomonadati</taxon>
        <taxon>Pseudomonadota</taxon>
        <taxon>Gammaproteobacteria</taxon>
        <taxon>Alteromonadales</taxon>
        <taxon>Alteromonadaceae</taxon>
        <taxon>Alteromonas/Salinimonas group</taxon>
        <taxon>Alteromonas</taxon>
    </lineage>
</organism>
<dbReference type="OrthoDB" id="9802518at2"/>
<name>A0A0B3XYW1_9ALTE</name>
<dbReference type="GO" id="GO:0006400">
    <property type="term" value="P:tRNA modification"/>
    <property type="evidence" value="ECO:0007669"/>
    <property type="project" value="InterPro"/>
</dbReference>
<proteinExistence type="predicted"/>
<dbReference type="PIRSF" id="PIRSF020736">
    <property type="entry name" value="MiaE"/>
    <property type="match status" value="1"/>
</dbReference>
<dbReference type="AlphaFoldDB" id="A0A0B3XYW1"/>
<dbReference type="Proteomes" id="UP000031197">
    <property type="component" value="Unassembled WGS sequence"/>
</dbReference>
<dbReference type="Pfam" id="PF06175">
    <property type="entry name" value="MiaE"/>
    <property type="match status" value="1"/>
</dbReference>
<dbReference type="PANTHER" id="PTHR42637:SF1">
    <property type="entry name" value="TRNA 2-(METHYLSULFANYL)-N(6)-ISOPENTENYLADENOSINE(37) HYDROXYLASE"/>
    <property type="match status" value="1"/>
</dbReference>